<feature type="transmembrane region" description="Helical" evidence="6">
    <location>
        <begin position="142"/>
        <end position="164"/>
    </location>
</feature>
<feature type="transmembrane region" description="Helical" evidence="6">
    <location>
        <begin position="12"/>
        <end position="33"/>
    </location>
</feature>
<evidence type="ECO:0000256" key="3">
    <source>
        <dbReference type="ARBA" id="ARBA00022748"/>
    </source>
</evidence>
<accession>A0ABP8K3X9</accession>
<dbReference type="PANTHER" id="PTHR30071:SF1">
    <property type="entry name" value="CYTOCHROME B_B6 PROTEIN-RELATED"/>
    <property type="match status" value="1"/>
</dbReference>
<protein>
    <submittedName>
        <fullName evidence="8">C-type cytochrome biogenesis protein CcsB</fullName>
    </submittedName>
</protein>
<dbReference type="InterPro" id="IPR017562">
    <property type="entry name" value="Cyt_c_biogenesis_CcsA"/>
</dbReference>
<comment type="subcellular location">
    <subcellularLocation>
        <location evidence="1">Membrane</location>
        <topology evidence="1">Multi-pass membrane protein</topology>
    </subcellularLocation>
</comment>
<dbReference type="Proteomes" id="UP001500390">
    <property type="component" value="Unassembled WGS sequence"/>
</dbReference>
<gene>
    <name evidence="8" type="primary">ccsB_2</name>
    <name evidence="8" type="ORF">GCM10023153_27480</name>
</gene>
<dbReference type="InterPro" id="IPR045062">
    <property type="entry name" value="Cyt_c_biogenesis_CcsA/CcmC"/>
</dbReference>
<keyword evidence="5 6" id="KW-0472">Membrane</keyword>
<evidence type="ECO:0000256" key="6">
    <source>
        <dbReference type="SAM" id="Phobius"/>
    </source>
</evidence>
<evidence type="ECO:0000256" key="1">
    <source>
        <dbReference type="ARBA" id="ARBA00004141"/>
    </source>
</evidence>
<sequence length="326" mass="35590">MTGTTLAQLSSLAVYSAMGVLTLAMVMYSVYLARIAPTRTNSRVADDRELVAVGGAEVPAATNGPGLAAVDAEPVSMGARRAGGIAWMLTLLGTLLTVAGVVLRGLEVRRWPLGNMYEFAIVGCMLTLLTYVAWASRRDLRWLGLFVVGPVLLTLGLAVTAWYTDGSELMPSLRSIWLAIHVSVATLSVALFTIGFSLAIIYLIQARLEAADPRPASFMDRLPDSRALERLTYSIHVVAFPLWTFTLIAGAIWARQAWGAYWSWDPKEVWTFVIWTVYAGYLHARATTGVRRQSVAWIALAGFGCIIFNYTVVNMFLVGMHSYSGL</sequence>
<organism evidence="8 9">
    <name type="scientific">Ornithinibacter aureus</name>
    <dbReference type="NCBI Taxonomy" id="622664"/>
    <lineage>
        <taxon>Bacteria</taxon>
        <taxon>Bacillati</taxon>
        <taxon>Actinomycetota</taxon>
        <taxon>Actinomycetes</taxon>
        <taxon>Micrococcales</taxon>
        <taxon>Intrasporangiaceae</taxon>
        <taxon>Ornithinibacter</taxon>
    </lineage>
</organism>
<keyword evidence="9" id="KW-1185">Reference proteome</keyword>
<keyword evidence="4 6" id="KW-1133">Transmembrane helix</keyword>
<feature type="transmembrane region" description="Helical" evidence="6">
    <location>
        <begin position="231"/>
        <end position="254"/>
    </location>
</feature>
<dbReference type="PANTHER" id="PTHR30071">
    <property type="entry name" value="HEME EXPORTER PROTEIN C"/>
    <property type="match status" value="1"/>
</dbReference>
<keyword evidence="2 6" id="KW-0812">Transmembrane</keyword>
<proteinExistence type="predicted"/>
<evidence type="ECO:0000259" key="7">
    <source>
        <dbReference type="Pfam" id="PF01578"/>
    </source>
</evidence>
<dbReference type="NCBIfam" id="TIGR03144">
    <property type="entry name" value="cytochr_II_ccsB"/>
    <property type="match status" value="1"/>
</dbReference>
<evidence type="ECO:0000313" key="8">
    <source>
        <dbReference type="EMBL" id="GAA4400214.1"/>
    </source>
</evidence>
<dbReference type="RefSeq" id="WP_159902850.1">
    <property type="nucleotide sequence ID" value="NZ_BAABFX010000038.1"/>
</dbReference>
<feature type="transmembrane region" description="Helical" evidence="6">
    <location>
        <begin position="269"/>
        <end position="284"/>
    </location>
</feature>
<feature type="transmembrane region" description="Helical" evidence="6">
    <location>
        <begin position="176"/>
        <end position="204"/>
    </location>
</feature>
<dbReference type="InterPro" id="IPR002541">
    <property type="entry name" value="Cyt_c_assembly"/>
</dbReference>
<comment type="caution">
    <text evidence="8">The sequence shown here is derived from an EMBL/GenBank/DDBJ whole genome shotgun (WGS) entry which is preliminary data.</text>
</comment>
<reference evidence="9" key="1">
    <citation type="journal article" date="2019" name="Int. J. Syst. Evol. Microbiol.">
        <title>The Global Catalogue of Microorganisms (GCM) 10K type strain sequencing project: providing services to taxonomists for standard genome sequencing and annotation.</title>
        <authorList>
            <consortium name="The Broad Institute Genomics Platform"/>
            <consortium name="The Broad Institute Genome Sequencing Center for Infectious Disease"/>
            <person name="Wu L."/>
            <person name="Ma J."/>
        </authorList>
    </citation>
    <scope>NUCLEOTIDE SEQUENCE [LARGE SCALE GENOMIC DNA]</scope>
    <source>
        <strain evidence="9">JCM 17738</strain>
    </source>
</reference>
<evidence type="ECO:0000256" key="5">
    <source>
        <dbReference type="ARBA" id="ARBA00023136"/>
    </source>
</evidence>
<feature type="transmembrane region" description="Helical" evidence="6">
    <location>
        <begin position="116"/>
        <end position="135"/>
    </location>
</feature>
<feature type="transmembrane region" description="Helical" evidence="6">
    <location>
        <begin position="85"/>
        <end position="104"/>
    </location>
</feature>
<dbReference type="Pfam" id="PF01578">
    <property type="entry name" value="Cytochrom_C_asm"/>
    <property type="match status" value="1"/>
</dbReference>
<dbReference type="EMBL" id="BAABFX010000038">
    <property type="protein sequence ID" value="GAA4400214.1"/>
    <property type="molecule type" value="Genomic_DNA"/>
</dbReference>
<keyword evidence="3" id="KW-0201">Cytochrome c-type biogenesis</keyword>
<evidence type="ECO:0000256" key="2">
    <source>
        <dbReference type="ARBA" id="ARBA00022692"/>
    </source>
</evidence>
<feature type="transmembrane region" description="Helical" evidence="6">
    <location>
        <begin position="296"/>
        <end position="317"/>
    </location>
</feature>
<evidence type="ECO:0000313" key="9">
    <source>
        <dbReference type="Proteomes" id="UP001500390"/>
    </source>
</evidence>
<feature type="domain" description="Cytochrome c assembly protein" evidence="7">
    <location>
        <begin position="117"/>
        <end position="321"/>
    </location>
</feature>
<evidence type="ECO:0000256" key="4">
    <source>
        <dbReference type="ARBA" id="ARBA00022989"/>
    </source>
</evidence>
<name>A0ABP8K3X9_9MICO</name>